<dbReference type="GO" id="GO:0003677">
    <property type="term" value="F:DNA binding"/>
    <property type="evidence" value="ECO:0007669"/>
    <property type="project" value="UniProtKB-UniRule"/>
</dbReference>
<evidence type="ECO:0000259" key="8">
    <source>
        <dbReference type="PROSITE" id="PS50164"/>
    </source>
</evidence>
<keyword evidence="1 7" id="KW-0963">Cytoplasm</keyword>
<dbReference type="SUPFAM" id="SSF47781">
    <property type="entry name" value="RuvA domain 2-like"/>
    <property type="match status" value="1"/>
</dbReference>
<evidence type="ECO:0000256" key="7">
    <source>
        <dbReference type="HAMAP-Rule" id="MF_00203"/>
    </source>
</evidence>
<keyword evidence="4 7" id="KW-0267">Excision nuclease</keyword>
<dbReference type="InterPro" id="IPR035901">
    <property type="entry name" value="GIY-YIG_endonuc_sf"/>
</dbReference>
<keyword evidence="3 7" id="KW-0228">DNA excision</keyword>
<keyword evidence="5 7" id="KW-0234">DNA repair</keyword>
<dbReference type="PROSITE" id="PS50165">
    <property type="entry name" value="UVRC"/>
    <property type="match status" value="1"/>
</dbReference>
<dbReference type="InterPro" id="IPR050066">
    <property type="entry name" value="UvrABC_protein_C"/>
</dbReference>
<name>A0A4R2GNV2_9BACT</name>
<keyword evidence="11" id="KW-1185">Reference proteome</keyword>
<reference evidence="10 11" key="1">
    <citation type="submission" date="2019-03" db="EMBL/GenBank/DDBJ databases">
        <title>Genomic Encyclopedia of Type Strains, Phase IV (KMG-IV): sequencing the most valuable type-strain genomes for metagenomic binning, comparative biology and taxonomic classification.</title>
        <authorList>
            <person name="Goeker M."/>
        </authorList>
    </citation>
    <scope>NUCLEOTIDE SEQUENCE [LARGE SCALE GENOMIC DNA]</scope>
    <source>
        <strain evidence="10 11">DSM 24179</strain>
    </source>
</reference>
<dbReference type="GO" id="GO:0009381">
    <property type="term" value="F:excinuclease ABC activity"/>
    <property type="evidence" value="ECO:0007669"/>
    <property type="project" value="UniProtKB-UniRule"/>
</dbReference>
<comment type="caution">
    <text evidence="10">The sequence shown here is derived from an EMBL/GenBank/DDBJ whole genome shotgun (WGS) entry which is preliminary data.</text>
</comment>
<organism evidence="10 11">
    <name type="scientific">Natronoflexus pectinivorans</name>
    <dbReference type="NCBI Taxonomy" id="682526"/>
    <lineage>
        <taxon>Bacteria</taxon>
        <taxon>Pseudomonadati</taxon>
        <taxon>Bacteroidota</taxon>
        <taxon>Bacteroidia</taxon>
        <taxon>Marinilabiliales</taxon>
        <taxon>Marinilabiliaceae</taxon>
        <taxon>Natronoflexus</taxon>
    </lineage>
</organism>
<dbReference type="CDD" id="cd10434">
    <property type="entry name" value="GIY-YIG_UvrC_Cho"/>
    <property type="match status" value="1"/>
</dbReference>
<evidence type="ECO:0000313" key="10">
    <source>
        <dbReference type="EMBL" id="TCO10973.1"/>
    </source>
</evidence>
<keyword evidence="2 7" id="KW-0227">DNA damage</keyword>
<dbReference type="InterPro" id="IPR038476">
    <property type="entry name" value="UvrC_RNase_H_dom_sf"/>
</dbReference>
<dbReference type="GO" id="GO:0009380">
    <property type="term" value="C:excinuclease repair complex"/>
    <property type="evidence" value="ECO:0007669"/>
    <property type="project" value="InterPro"/>
</dbReference>
<dbReference type="EMBL" id="SLWK01000001">
    <property type="protein sequence ID" value="TCO10973.1"/>
    <property type="molecule type" value="Genomic_DNA"/>
</dbReference>
<dbReference type="Gene3D" id="3.40.1440.10">
    <property type="entry name" value="GIY-YIG endonuclease"/>
    <property type="match status" value="1"/>
</dbReference>
<dbReference type="HAMAP" id="MF_00203">
    <property type="entry name" value="UvrC"/>
    <property type="match status" value="1"/>
</dbReference>
<dbReference type="InterPro" id="IPR004791">
    <property type="entry name" value="UvrC"/>
</dbReference>
<comment type="subunit">
    <text evidence="7">Interacts with UvrB in an incision complex.</text>
</comment>
<evidence type="ECO:0000256" key="4">
    <source>
        <dbReference type="ARBA" id="ARBA00022881"/>
    </source>
</evidence>
<dbReference type="Pfam" id="PF01541">
    <property type="entry name" value="GIY-YIG"/>
    <property type="match status" value="1"/>
</dbReference>
<sequence>MKINYLNEHIDELRELVSVLPNNPGVYQFFNASGKIIYVGKAKNLKRRVASYFNREPDNGKTRVLVKRIRDIRHIVVDSEEDALLLENNLIKKYQPRYNVLLKDDKSFPWIVIRNEPFPRVYQTRQLIKDGSQYFGPYTNVMLVRSLIDLFRHLYPIRTCRLNLIQDNISQGKFKRCLEYHIGNCKAPCEGLQTESEYLEYIDDIRNILKGNIGSVIRYLKERMLKLADEYKFEEAENIKQRLNLLSGFQSKSTIVNPKIDNVDVFSIISDDKSAYVNFLKVLNGAIIQAHTIELKKKLNETDSELLSLSIIEIRERLQSNSREIIVPFIPEVPLQNVEFVIPKIGDKKKLLELSERNVKYFRLEKLKQDANRQKIPRHVRLLENVKTDLRLKQLPVHIECFDNSNFQGSFPVAACVVFKNGSPSKRDYRHFNIKTVEGPDDFASMEEVVERRYRRLLDEDSPLPQLIVIDGGKGQLGSAVKALNRLNLSDRIAIIGIAKKLEEIFRPGDPIPLYLDKNSQTLKLIQNLRNEAHRFGITFHRQKRSKAAYESMLEQIDGIGPKSIEDLIREFKSISGIKSASVDDLKKVVGSKRANSLIEFFKKAGE</sequence>
<dbReference type="FunFam" id="3.40.1440.10:FF:000001">
    <property type="entry name" value="UvrABC system protein C"/>
    <property type="match status" value="1"/>
</dbReference>
<dbReference type="RefSeq" id="WP_132431905.1">
    <property type="nucleotide sequence ID" value="NZ_SLWK01000001.1"/>
</dbReference>
<dbReference type="Gene3D" id="1.10.150.20">
    <property type="entry name" value="5' to 3' exonuclease, C-terminal subdomain"/>
    <property type="match status" value="1"/>
</dbReference>
<evidence type="ECO:0000256" key="6">
    <source>
        <dbReference type="ARBA" id="ARBA00023236"/>
    </source>
</evidence>
<dbReference type="GO" id="GO:0006289">
    <property type="term" value="P:nucleotide-excision repair"/>
    <property type="evidence" value="ECO:0007669"/>
    <property type="project" value="UniProtKB-UniRule"/>
</dbReference>
<dbReference type="PANTHER" id="PTHR30562">
    <property type="entry name" value="UVRC/OXIDOREDUCTASE"/>
    <property type="match status" value="1"/>
</dbReference>
<comment type="similarity">
    <text evidence="7">Belongs to the UvrC family.</text>
</comment>
<evidence type="ECO:0000256" key="5">
    <source>
        <dbReference type="ARBA" id="ARBA00023204"/>
    </source>
</evidence>
<dbReference type="Proteomes" id="UP000295221">
    <property type="component" value="Unassembled WGS sequence"/>
</dbReference>
<dbReference type="GO" id="GO:0005737">
    <property type="term" value="C:cytoplasm"/>
    <property type="evidence" value="ECO:0007669"/>
    <property type="project" value="UniProtKB-SubCell"/>
</dbReference>
<dbReference type="Pfam" id="PF08459">
    <property type="entry name" value="UvrC_RNaseH_dom"/>
    <property type="match status" value="1"/>
</dbReference>
<dbReference type="Pfam" id="PF14520">
    <property type="entry name" value="HHH_5"/>
    <property type="match status" value="1"/>
</dbReference>
<dbReference type="InterPro" id="IPR047296">
    <property type="entry name" value="GIY-YIG_UvrC_Cho"/>
</dbReference>
<dbReference type="Gene3D" id="3.30.420.340">
    <property type="entry name" value="UvrC, RNAse H endonuclease domain"/>
    <property type="match status" value="1"/>
</dbReference>
<comment type="function">
    <text evidence="7">The UvrABC repair system catalyzes the recognition and processing of DNA lesions. UvrC both incises the 5' and 3' sides of the lesion. The N-terminal half is responsible for the 3' incision and the C-terminal half is responsible for the 5' incision.</text>
</comment>
<evidence type="ECO:0000259" key="9">
    <source>
        <dbReference type="PROSITE" id="PS50165"/>
    </source>
</evidence>
<proteinExistence type="inferred from homology"/>
<comment type="subcellular location">
    <subcellularLocation>
        <location evidence="7">Cytoplasm</location>
    </subcellularLocation>
</comment>
<dbReference type="SMART" id="SM00465">
    <property type="entry name" value="GIYc"/>
    <property type="match status" value="1"/>
</dbReference>
<dbReference type="SUPFAM" id="SSF46600">
    <property type="entry name" value="C-terminal UvrC-binding domain of UvrB"/>
    <property type="match status" value="1"/>
</dbReference>
<dbReference type="InterPro" id="IPR036876">
    <property type="entry name" value="UVR_dom_sf"/>
</dbReference>
<dbReference type="InterPro" id="IPR010994">
    <property type="entry name" value="RuvA_2-like"/>
</dbReference>
<evidence type="ECO:0000256" key="1">
    <source>
        <dbReference type="ARBA" id="ARBA00022490"/>
    </source>
</evidence>
<evidence type="ECO:0000256" key="3">
    <source>
        <dbReference type="ARBA" id="ARBA00022769"/>
    </source>
</evidence>
<dbReference type="Pfam" id="PF22920">
    <property type="entry name" value="UvrC_RNaseH"/>
    <property type="match status" value="1"/>
</dbReference>
<dbReference type="InterPro" id="IPR000305">
    <property type="entry name" value="GIY-YIG_endonuc"/>
</dbReference>
<dbReference type="GO" id="GO:0009432">
    <property type="term" value="P:SOS response"/>
    <property type="evidence" value="ECO:0007669"/>
    <property type="project" value="UniProtKB-UniRule"/>
</dbReference>
<protein>
    <recommendedName>
        <fullName evidence="7">UvrABC system protein C</fullName>
        <shortName evidence="7">Protein UvrC</shortName>
    </recommendedName>
    <alternativeName>
        <fullName evidence="7">Excinuclease ABC subunit C</fullName>
    </alternativeName>
</protein>
<gene>
    <name evidence="7" type="primary">uvrC</name>
    <name evidence="10" type="ORF">EV194_101607</name>
</gene>
<dbReference type="NCBIfam" id="TIGR00194">
    <property type="entry name" value="uvrC"/>
    <property type="match status" value="1"/>
</dbReference>
<evidence type="ECO:0000313" key="11">
    <source>
        <dbReference type="Proteomes" id="UP000295221"/>
    </source>
</evidence>
<evidence type="ECO:0000256" key="2">
    <source>
        <dbReference type="ARBA" id="ARBA00022763"/>
    </source>
</evidence>
<dbReference type="AlphaFoldDB" id="A0A4R2GNV2"/>
<accession>A0A4R2GNV2</accession>
<feature type="domain" description="UvrC family homology region profile" evidence="9">
    <location>
        <begin position="294"/>
        <end position="484"/>
    </location>
</feature>
<dbReference type="PROSITE" id="PS50164">
    <property type="entry name" value="GIY_YIG"/>
    <property type="match status" value="1"/>
</dbReference>
<dbReference type="InterPro" id="IPR001162">
    <property type="entry name" value="UvrC_RNase_H_dom"/>
</dbReference>
<keyword evidence="6 7" id="KW-0742">SOS response</keyword>
<dbReference type="OrthoDB" id="9804933at2"/>
<feature type="domain" description="GIY-YIG" evidence="8">
    <location>
        <begin position="22"/>
        <end position="100"/>
    </location>
</feature>
<dbReference type="PANTHER" id="PTHR30562:SF1">
    <property type="entry name" value="UVRABC SYSTEM PROTEIN C"/>
    <property type="match status" value="1"/>
</dbReference>
<dbReference type="SUPFAM" id="SSF82771">
    <property type="entry name" value="GIY-YIG endonuclease"/>
    <property type="match status" value="1"/>
</dbReference>